<evidence type="ECO:0000259" key="8">
    <source>
        <dbReference type="PROSITE" id="PS51228"/>
    </source>
</evidence>
<keyword evidence="7" id="KW-0472">Membrane</keyword>
<dbReference type="EMBL" id="LSRQ01003654">
    <property type="protein sequence ID" value="OAY71053.1"/>
    <property type="molecule type" value="Genomic_DNA"/>
</dbReference>
<dbReference type="PROSITE" id="PS50297">
    <property type="entry name" value="ANK_REP_REGION"/>
    <property type="match status" value="2"/>
</dbReference>
<feature type="domain" description="ACB" evidence="8">
    <location>
        <begin position="91"/>
        <end position="182"/>
    </location>
</feature>
<dbReference type="PRINTS" id="PR01415">
    <property type="entry name" value="ANKYRIN"/>
</dbReference>
<dbReference type="Gene3D" id="1.25.40.20">
    <property type="entry name" value="Ankyrin repeat-containing domain"/>
    <property type="match status" value="2"/>
</dbReference>
<dbReference type="Pfam" id="PF12796">
    <property type="entry name" value="Ank_2"/>
    <property type="match status" value="1"/>
</dbReference>
<evidence type="ECO:0000313" key="9">
    <source>
        <dbReference type="EMBL" id="OAY71053.1"/>
    </source>
</evidence>
<sequence length="339" mass="36697">MGDWQELGQAVFIGLIFAFLVAKLISIVLSFKEDHLKLSRDDNVSVPSEIAEAGGVGAADAASEERDPLRGESLLGESDDSDWEGIESTELDEEFSAASTFVATTAADRAASAKVSNDVQLQLYGLYKIATEGPCTAPQPSPLKMTARAKWNAWQKLGAMPPEEAMLKYISIVNELYPSWASGSTIKRKKEDSAASTSAAKGSMGPVFSSFVHEEESENDLKLDPIHIAAREGALDDFRNLINGGVSVNLRDSEGRTPLHWAVDRGHPDVVEVLLKGEADVNAKDHEGQTPLHYAAVCDREAIAQLLVEHHADRDIKDDDGSTPLDLCQSEWAFMTTAS</sequence>
<dbReference type="STRING" id="4615.A0A199V245"/>
<dbReference type="Gene3D" id="1.20.80.10">
    <property type="match status" value="1"/>
</dbReference>
<feature type="transmembrane region" description="Helical" evidence="7">
    <location>
        <begin position="12"/>
        <end position="31"/>
    </location>
</feature>
<keyword evidence="3 5" id="KW-0040">ANK repeat</keyword>
<dbReference type="GO" id="GO:0000062">
    <property type="term" value="F:fatty-acyl-CoA binding"/>
    <property type="evidence" value="ECO:0007669"/>
    <property type="project" value="InterPro"/>
</dbReference>
<feature type="repeat" description="ANK" evidence="5">
    <location>
        <begin position="221"/>
        <end position="253"/>
    </location>
</feature>
<dbReference type="InterPro" id="IPR035984">
    <property type="entry name" value="Acyl-CoA-binding_sf"/>
</dbReference>
<name>A0A199V245_ANACO</name>
<feature type="repeat" description="ANK" evidence="5">
    <location>
        <begin position="254"/>
        <end position="286"/>
    </location>
</feature>
<feature type="repeat" description="ANK" evidence="5">
    <location>
        <begin position="287"/>
        <end position="319"/>
    </location>
</feature>
<dbReference type="PRINTS" id="PR00689">
    <property type="entry name" value="ACOABINDINGP"/>
</dbReference>
<dbReference type="PROSITE" id="PS50088">
    <property type="entry name" value="ANK_REPEAT"/>
    <property type="match status" value="3"/>
</dbReference>
<evidence type="ECO:0000256" key="5">
    <source>
        <dbReference type="PROSITE-ProRule" id="PRU00023"/>
    </source>
</evidence>
<evidence type="ECO:0000256" key="4">
    <source>
        <dbReference type="ARBA" id="ARBA00023121"/>
    </source>
</evidence>
<dbReference type="PANTHER" id="PTHR24119:SF0">
    <property type="entry name" value="ACYL-COA-BINDING DOMAIN-CONTAINING PROTEIN 6"/>
    <property type="match status" value="1"/>
</dbReference>
<dbReference type="SMART" id="SM00248">
    <property type="entry name" value="ANK"/>
    <property type="match status" value="3"/>
</dbReference>
<keyword evidence="7" id="KW-0812">Transmembrane</keyword>
<dbReference type="PROSITE" id="PS51228">
    <property type="entry name" value="ACB_2"/>
    <property type="match status" value="1"/>
</dbReference>
<dbReference type="Proteomes" id="UP000092600">
    <property type="component" value="Unassembled WGS sequence"/>
</dbReference>
<reference evidence="9 10" key="1">
    <citation type="journal article" date="2016" name="DNA Res.">
        <title>The draft genome of MD-2 pineapple using hybrid error correction of long reads.</title>
        <authorList>
            <person name="Redwan R.M."/>
            <person name="Saidin A."/>
            <person name="Kumar S.V."/>
        </authorList>
    </citation>
    <scope>NUCLEOTIDE SEQUENCE [LARGE SCALE GENOMIC DNA]</scope>
    <source>
        <strain evidence="10">cv. MD2</strain>
        <tissue evidence="9">Leaf</tissue>
    </source>
</reference>
<dbReference type="InterPro" id="IPR036770">
    <property type="entry name" value="Ankyrin_rpt-contain_sf"/>
</dbReference>
<dbReference type="InterPro" id="IPR014352">
    <property type="entry name" value="FERM/acyl-CoA-bd_prot_sf"/>
</dbReference>
<accession>A0A199V245</accession>
<evidence type="ECO:0000313" key="10">
    <source>
        <dbReference type="Proteomes" id="UP000092600"/>
    </source>
</evidence>
<evidence type="ECO:0000256" key="2">
    <source>
        <dbReference type="ARBA" id="ARBA00022737"/>
    </source>
</evidence>
<dbReference type="Pfam" id="PF00023">
    <property type="entry name" value="Ank"/>
    <property type="match status" value="1"/>
</dbReference>
<gene>
    <name evidence="9" type="ORF">ACMD2_10058</name>
</gene>
<dbReference type="SUPFAM" id="SSF48403">
    <property type="entry name" value="Ankyrin repeat"/>
    <property type="match status" value="1"/>
</dbReference>
<keyword evidence="7" id="KW-1133">Transmembrane helix</keyword>
<feature type="region of interest" description="Disordered" evidence="6">
    <location>
        <begin position="55"/>
        <end position="85"/>
    </location>
</feature>
<proteinExistence type="inferred from homology"/>
<evidence type="ECO:0000256" key="6">
    <source>
        <dbReference type="SAM" id="MobiDB-lite"/>
    </source>
</evidence>
<evidence type="ECO:0000256" key="3">
    <source>
        <dbReference type="ARBA" id="ARBA00023043"/>
    </source>
</evidence>
<organism evidence="9 10">
    <name type="scientific">Ananas comosus</name>
    <name type="common">Pineapple</name>
    <name type="synonym">Ananas ananas</name>
    <dbReference type="NCBI Taxonomy" id="4615"/>
    <lineage>
        <taxon>Eukaryota</taxon>
        <taxon>Viridiplantae</taxon>
        <taxon>Streptophyta</taxon>
        <taxon>Embryophyta</taxon>
        <taxon>Tracheophyta</taxon>
        <taxon>Spermatophyta</taxon>
        <taxon>Magnoliopsida</taxon>
        <taxon>Liliopsida</taxon>
        <taxon>Poales</taxon>
        <taxon>Bromeliaceae</taxon>
        <taxon>Bromelioideae</taxon>
        <taxon>Ananas</taxon>
    </lineage>
</organism>
<evidence type="ECO:0000256" key="7">
    <source>
        <dbReference type="SAM" id="Phobius"/>
    </source>
</evidence>
<comment type="caution">
    <text evidence="9">The sequence shown here is derived from an EMBL/GenBank/DDBJ whole genome shotgun (WGS) entry which is preliminary data.</text>
</comment>
<evidence type="ECO:0000256" key="1">
    <source>
        <dbReference type="ARBA" id="ARBA00005567"/>
    </source>
</evidence>
<keyword evidence="4" id="KW-0446">Lipid-binding</keyword>
<dbReference type="InterPro" id="IPR000582">
    <property type="entry name" value="Acyl-CoA-binding_protein"/>
</dbReference>
<dbReference type="Pfam" id="PF00887">
    <property type="entry name" value="ACBP"/>
    <property type="match status" value="1"/>
</dbReference>
<dbReference type="PANTHER" id="PTHR24119">
    <property type="entry name" value="ACYL-COA-BINDING DOMAIN-CONTAINING PROTEIN 6"/>
    <property type="match status" value="1"/>
</dbReference>
<protein>
    <submittedName>
        <fullName evidence="9">Acyl-CoA-binding domain-containing protein 2</fullName>
    </submittedName>
</protein>
<comment type="similarity">
    <text evidence="1">Belongs to the ACBP family.</text>
</comment>
<keyword evidence="2" id="KW-0677">Repeat</keyword>
<dbReference type="InterPro" id="IPR002110">
    <property type="entry name" value="Ankyrin_rpt"/>
</dbReference>
<dbReference type="AlphaFoldDB" id="A0A199V245"/>
<dbReference type="SUPFAM" id="SSF47027">
    <property type="entry name" value="Acyl-CoA binding protein"/>
    <property type="match status" value="1"/>
</dbReference>